<dbReference type="Proteomes" id="UP000829494">
    <property type="component" value="Chromosome"/>
</dbReference>
<dbReference type="InterPro" id="IPR013324">
    <property type="entry name" value="RNA_pol_sigma_r3/r4-like"/>
</dbReference>
<sequence>MSEREPSADRDPRPGQARGSHRAPARTPQSATGPQKYPFRPPSTPGPAATPGAPGAPGTHTLANFGLPADFRAFHQLYRAGYIRYAELHLESRADAEEAVDLAFEQLMLAWQTVLRQPVPEAYAWRVVKNRTIDHARARGRRPVVVDVAAFETLSLRHALDPISELEESLTLYQTLASLPERQRDVMLLRYALGYATKETARLMGITEAGVRSTIRYALRRLRQAFDLEEGEDDARLAD</sequence>
<organism evidence="9 10">
    <name type="scientific">Streptomyces rimosus subsp. rimosus</name>
    <dbReference type="NCBI Taxonomy" id="132474"/>
    <lineage>
        <taxon>Bacteria</taxon>
        <taxon>Bacillati</taxon>
        <taxon>Actinomycetota</taxon>
        <taxon>Actinomycetes</taxon>
        <taxon>Kitasatosporales</taxon>
        <taxon>Streptomycetaceae</taxon>
        <taxon>Streptomyces</taxon>
    </lineage>
</organism>
<name>A0ABY3Z5K4_STRRM</name>
<dbReference type="Pfam" id="PF04542">
    <property type="entry name" value="Sigma70_r2"/>
    <property type="match status" value="1"/>
</dbReference>
<keyword evidence="4" id="KW-0238">DNA-binding</keyword>
<evidence type="ECO:0000256" key="1">
    <source>
        <dbReference type="ARBA" id="ARBA00010641"/>
    </source>
</evidence>
<reference evidence="9 10" key="1">
    <citation type="submission" date="2022-03" db="EMBL/GenBank/DDBJ databases">
        <title>Complete genome of Streptomyces rimosus ssp. rimosus R7 (=ATCC 10970).</title>
        <authorList>
            <person name="Beganovic S."/>
            <person name="Ruckert C."/>
            <person name="Busche T."/>
            <person name="Kalinowski J."/>
            <person name="Wittmann C."/>
        </authorList>
    </citation>
    <scope>NUCLEOTIDE SEQUENCE [LARGE SCALE GENOMIC DNA]</scope>
    <source>
        <strain evidence="9 10">R7</strain>
    </source>
</reference>
<dbReference type="InterPro" id="IPR039425">
    <property type="entry name" value="RNA_pol_sigma-70-like"/>
</dbReference>
<evidence type="ECO:0000256" key="2">
    <source>
        <dbReference type="ARBA" id="ARBA00023015"/>
    </source>
</evidence>
<evidence type="ECO:0000259" key="7">
    <source>
        <dbReference type="Pfam" id="PF04542"/>
    </source>
</evidence>
<evidence type="ECO:0000313" key="10">
    <source>
        <dbReference type="Proteomes" id="UP000829494"/>
    </source>
</evidence>
<feature type="domain" description="RNA polymerase sigma-70 region 2" evidence="7">
    <location>
        <begin position="80"/>
        <end position="142"/>
    </location>
</feature>
<keyword evidence="2" id="KW-0805">Transcription regulation</keyword>
<dbReference type="CDD" id="cd06171">
    <property type="entry name" value="Sigma70_r4"/>
    <property type="match status" value="1"/>
</dbReference>
<keyword evidence="3" id="KW-0731">Sigma factor</keyword>
<dbReference type="GeneID" id="66855819"/>
<feature type="region of interest" description="Disordered" evidence="6">
    <location>
        <begin position="1"/>
        <end position="61"/>
    </location>
</feature>
<dbReference type="Pfam" id="PF08281">
    <property type="entry name" value="Sigma70_r4_2"/>
    <property type="match status" value="1"/>
</dbReference>
<dbReference type="InterPro" id="IPR014284">
    <property type="entry name" value="RNA_pol_sigma-70_dom"/>
</dbReference>
<proteinExistence type="inferred from homology"/>
<dbReference type="SUPFAM" id="SSF88946">
    <property type="entry name" value="Sigma2 domain of RNA polymerase sigma factors"/>
    <property type="match status" value="1"/>
</dbReference>
<feature type="compositionally biased region" description="Basic and acidic residues" evidence="6">
    <location>
        <begin position="1"/>
        <end position="13"/>
    </location>
</feature>
<accession>A0ABY3Z5K4</accession>
<dbReference type="InterPro" id="IPR007627">
    <property type="entry name" value="RNA_pol_sigma70_r2"/>
</dbReference>
<evidence type="ECO:0000256" key="4">
    <source>
        <dbReference type="ARBA" id="ARBA00023125"/>
    </source>
</evidence>
<dbReference type="PANTHER" id="PTHR43133:SF8">
    <property type="entry name" value="RNA POLYMERASE SIGMA FACTOR HI_1459-RELATED"/>
    <property type="match status" value="1"/>
</dbReference>
<evidence type="ECO:0000256" key="5">
    <source>
        <dbReference type="ARBA" id="ARBA00023163"/>
    </source>
</evidence>
<keyword evidence="10" id="KW-1185">Reference proteome</keyword>
<evidence type="ECO:0000313" key="9">
    <source>
        <dbReference type="EMBL" id="UNZ05071.1"/>
    </source>
</evidence>
<comment type="similarity">
    <text evidence="1">Belongs to the sigma-70 factor family. ECF subfamily.</text>
</comment>
<evidence type="ECO:0000259" key="8">
    <source>
        <dbReference type="Pfam" id="PF08281"/>
    </source>
</evidence>
<gene>
    <name evidence="9" type="primary">sigL3</name>
    <name evidence="9" type="ORF">SRIMR7_23225</name>
</gene>
<dbReference type="Gene3D" id="1.10.1740.10">
    <property type="match status" value="1"/>
</dbReference>
<dbReference type="PANTHER" id="PTHR43133">
    <property type="entry name" value="RNA POLYMERASE ECF-TYPE SIGMA FACTO"/>
    <property type="match status" value="1"/>
</dbReference>
<keyword evidence="5" id="KW-0804">Transcription</keyword>
<dbReference type="InterPro" id="IPR013249">
    <property type="entry name" value="RNA_pol_sigma70_r4_t2"/>
</dbReference>
<dbReference type="EMBL" id="CP094298">
    <property type="protein sequence ID" value="UNZ05071.1"/>
    <property type="molecule type" value="Genomic_DNA"/>
</dbReference>
<evidence type="ECO:0000256" key="3">
    <source>
        <dbReference type="ARBA" id="ARBA00023082"/>
    </source>
</evidence>
<dbReference type="NCBIfam" id="TIGR02937">
    <property type="entry name" value="sigma70-ECF"/>
    <property type="match status" value="1"/>
</dbReference>
<feature type="compositionally biased region" description="Low complexity" evidence="6">
    <location>
        <begin position="46"/>
        <end position="61"/>
    </location>
</feature>
<dbReference type="SUPFAM" id="SSF88659">
    <property type="entry name" value="Sigma3 and sigma4 domains of RNA polymerase sigma factors"/>
    <property type="match status" value="1"/>
</dbReference>
<dbReference type="InterPro" id="IPR013325">
    <property type="entry name" value="RNA_pol_sigma_r2"/>
</dbReference>
<evidence type="ECO:0000256" key="6">
    <source>
        <dbReference type="SAM" id="MobiDB-lite"/>
    </source>
</evidence>
<dbReference type="Gene3D" id="1.10.10.10">
    <property type="entry name" value="Winged helix-like DNA-binding domain superfamily/Winged helix DNA-binding domain"/>
    <property type="match status" value="1"/>
</dbReference>
<dbReference type="InterPro" id="IPR036388">
    <property type="entry name" value="WH-like_DNA-bd_sf"/>
</dbReference>
<protein>
    <submittedName>
        <fullName evidence="9">ECF RNA polymerase sigma factor SigL</fullName>
    </submittedName>
</protein>
<feature type="domain" description="RNA polymerase sigma factor 70 region 4 type 2" evidence="8">
    <location>
        <begin position="171"/>
        <end position="222"/>
    </location>
</feature>
<dbReference type="RefSeq" id="WP_003979889.1">
    <property type="nucleotide sequence ID" value="NZ_CP043497.1"/>
</dbReference>